<dbReference type="EMBL" id="JACIEP010000011">
    <property type="protein sequence ID" value="MBB4037078.1"/>
    <property type="molecule type" value="Genomic_DNA"/>
</dbReference>
<dbReference type="InterPro" id="IPR035093">
    <property type="entry name" value="RelE/ParE_toxin_dom_sf"/>
</dbReference>
<keyword evidence="3" id="KW-1185">Reference proteome</keyword>
<reference evidence="2 3" key="1">
    <citation type="submission" date="2020-08" db="EMBL/GenBank/DDBJ databases">
        <title>Genomic Encyclopedia of Type Strains, Phase IV (KMG-IV): sequencing the most valuable type-strain genomes for metagenomic binning, comparative biology and taxonomic classification.</title>
        <authorList>
            <person name="Goeker M."/>
        </authorList>
    </citation>
    <scope>NUCLEOTIDE SEQUENCE [LARGE SCALE GENOMIC DNA]</scope>
    <source>
        <strain evidence="2 3">DSM 104969</strain>
    </source>
</reference>
<accession>A0A840CSG2</accession>
<proteinExistence type="predicted"/>
<evidence type="ECO:0000313" key="2">
    <source>
        <dbReference type="EMBL" id="MBB4037078.1"/>
    </source>
</evidence>
<evidence type="ECO:0000313" key="3">
    <source>
        <dbReference type="Proteomes" id="UP000555103"/>
    </source>
</evidence>
<name>A0A840CSG2_9BACT</name>
<sequence length="104" mass="12287">MVIKWLAPSRQSLKDIVAYYKKEYAENAALKLITEIRTSVERLKEFPELAAVEPLLMSRDKTYRSLVVTKTYKVIYYIENDIINISDIWDCRQSPETNKKKIKE</sequence>
<dbReference type="Pfam" id="PF05016">
    <property type="entry name" value="ParE_toxin"/>
    <property type="match status" value="1"/>
</dbReference>
<keyword evidence="1" id="KW-1277">Toxin-antitoxin system</keyword>
<protein>
    <submittedName>
        <fullName evidence="2">Plasmid stabilization system protein ParE</fullName>
    </submittedName>
</protein>
<dbReference type="AlphaFoldDB" id="A0A840CSG2"/>
<dbReference type="Proteomes" id="UP000555103">
    <property type="component" value="Unassembled WGS sequence"/>
</dbReference>
<dbReference type="Gene3D" id="3.30.2310.20">
    <property type="entry name" value="RelE-like"/>
    <property type="match status" value="1"/>
</dbReference>
<evidence type="ECO:0000256" key="1">
    <source>
        <dbReference type="ARBA" id="ARBA00022649"/>
    </source>
</evidence>
<dbReference type="RefSeq" id="WP_183307945.1">
    <property type="nucleotide sequence ID" value="NZ_JACIEP010000011.1"/>
</dbReference>
<organism evidence="2 3">
    <name type="scientific">Dysgonomonas hofstadii</name>
    <dbReference type="NCBI Taxonomy" id="637886"/>
    <lineage>
        <taxon>Bacteria</taxon>
        <taxon>Pseudomonadati</taxon>
        <taxon>Bacteroidota</taxon>
        <taxon>Bacteroidia</taxon>
        <taxon>Bacteroidales</taxon>
        <taxon>Dysgonomonadaceae</taxon>
        <taxon>Dysgonomonas</taxon>
    </lineage>
</organism>
<dbReference type="InterPro" id="IPR007712">
    <property type="entry name" value="RelE/ParE_toxin"/>
</dbReference>
<comment type="caution">
    <text evidence="2">The sequence shown here is derived from an EMBL/GenBank/DDBJ whole genome shotgun (WGS) entry which is preliminary data.</text>
</comment>
<dbReference type="SUPFAM" id="SSF143011">
    <property type="entry name" value="RelE-like"/>
    <property type="match status" value="1"/>
</dbReference>
<gene>
    <name evidence="2" type="ORF">GGR21_002993</name>
</gene>